<dbReference type="InterPro" id="IPR013022">
    <property type="entry name" value="Xyl_isomerase-like_TIM-brl"/>
</dbReference>
<dbReference type="Gene3D" id="3.20.20.150">
    <property type="entry name" value="Divalent-metal-dependent TIM barrel enzymes"/>
    <property type="match status" value="1"/>
</dbReference>
<dbReference type="PANTHER" id="PTHR12110:SF21">
    <property type="entry name" value="XYLOSE ISOMERASE-LIKE TIM BARREL DOMAIN-CONTAINING PROTEIN"/>
    <property type="match status" value="1"/>
</dbReference>
<comment type="caution">
    <text evidence="2">The sequence shown here is derived from an EMBL/GenBank/DDBJ whole genome shotgun (WGS) entry which is preliminary data.</text>
</comment>
<dbReference type="PANTHER" id="PTHR12110">
    <property type="entry name" value="HYDROXYPYRUVATE ISOMERASE"/>
    <property type="match status" value="1"/>
</dbReference>
<evidence type="ECO:0000313" key="3">
    <source>
        <dbReference type="Proteomes" id="UP000824242"/>
    </source>
</evidence>
<evidence type="ECO:0000259" key="1">
    <source>
        <dbReference type="Pfam" id="PF01261"/>
    </source>
</evidence>
<organism evidence="2 3">
    <name type="scientific">Candidatus Caccousia avicola</name>
    <dbReference type="NCBI Taxonomy" id="2840721"/>
    <lineage>
        <taxon>Bacteria</taxon>
        <taxon>Bacillati</taxon>
        <taxon>Bacillota</taxon>
        <taxon>Clostridia</taxon>
        <taxon>Eubacteriales</taxon>
        <taxon>Oscillospiraceae</taxon>
        <taxon>Oscillospiraceae incertae sedis</taxon>
        <taxon>Candidatus Caccousia</taxon>
    </lineage>
</organism>
<dbReference type="SUPFAM" id="SSF51658">
    <property type="entry name" value="Xylose isomerase-like"/>
    <property type="match status" value="1"/>
</dbReference>
<feature type="domain" description="Xylose isomerase-like TIM barrel" evidence="1">
    <location>
        <begin position="22"/>
        <end position="268"/>
    </location>
</feature>
<proteinExistence type="predicted"/>
<dbReference type="Proteomes" id="UP000824242">
    <property type="component" value="Unassembled WGS sequence"/>
</dbReference>
<evidence type="ECO:0000313" key="2">
    <source>
        <dbReference type="EMBL" id="HIR47228.1"/>
    </source>
</evidence>
<dbReference type="AlphaFoldDB" id="A0A9D1APJ9"/>
<dbReference type="EMBL" id="DVGZ01000062">
    <property type="protein sequence ID" value="HIR47228.1"/>
    <property type="molecule type" value="Genomic_DNA"/>
</dbReference>
<reference evidence="2" key="1">
    <citation type="submission" date="2020-10" db="EMBL/GenBank/DDBJ databases">
        <authorList>
            <person name="Gilroy R."/>
        </authorList>
    </citation>
    <scope>NUCLEOTIDE SEQUENCE</scope>
    <source>
        <strain evidence="2">ChiSxjej1B13-7958</strain>
    </source>
</reference>
<protein>
    <submittedName>
        <fullName evidence="2">Sugar phosphate isomerase/epimerase</fullName>
    </submittedName>
</protein>
<dbReference type="Pfam" id="PF01261">
    <property type="entry name" value="AP_endonuc_2"/>
    <property type="match status" value="1"/>
</dbReference>
<dbReference type="GO" id="GO:0016853">
    <property type="term" value="F:isomerase activity"/>
    <property type="evidence" value="ECO:0007669"/>
    <property type="project" value="UniProtKB-KW"/>
</dbReference>
<dbReference type="InterPro" id="IPR036237">
    <property type="entry name" value="Xyl_isomerase-like_sf"/>
</dbReference>
<name>A0A9D1APJ9_9FIRM</name>
<reference evidence="2" key="2">
    <citation type="journal article" date="2021" name="PeerJ">
        <title>Extensive microbial diversity within the chicken gut microbiome revealed by metagenomics and culture.</title>
        <authorList>
            <person name="Gilroy R."/>
            <person name="Ravi A."/>
            <person name="Getino M."/>
            <person name="Pursley I."/>
            <person name="Horton D.L."/>
            <person name="Alikhan N.F."/>
            <person name="Baker D."/>
            <person name="Gharbi K."/>
            <person name="Hall N."/>
            <person name="Watson M."/>
            <person name="Adriaenssens E.M."/>
            <person name="Foster-Nyarko E."/>
            <person name="Jarju S."/>
            <person name="Secka A."/>
            <person name="Antonio M."/>
            <person name="Oren A."/>
            <person name="Chaudhuri R.R."/>
            <person name="La Ragione R."/>
            <person name="Hildebrand F."/>
            <person name="Pallen M.J."/>
        </authorList>
    </citation>
    <scope>NUCLEOTIDE SEQUENCE</scope>
    <source>
        <strain evidence="2">ChiSxjej1B13-7958</strain>
    </source>
</reference>
<gene>
    <name evidence="2" type="ORF">IAB89_06155</name>
</gene>
<dbReference type="InterPro" id="IPR050312">
    <property type="entry name" value="IolE/XylAMocC-like"/>
</dbReference>
<sequence length="294" mass="33175">MKQIEIGVCVPGNRTDVWLEPLVNAGYECVALNFHMSLDGVDLRKLADRVMPFLREKGVRVATLGFYCNPIENAEHRRILGEVLDAAPLFGAPMVSTFAGAYEGEPVEKAIPKFGEVFRELAKHAKDNGLKIVIENCPMDGNWKRATCNIAFHPKAWEMMFHEVPDENVGLEWEPGHQSIQLIDPVAQLREWIGTGRILHMHGKDCTTDWDKVRREGVFGAAQYAQQRTPGFGDTDWRQIFSILRAGGYESDICVEGFHDPVYRGEWEMTGLTHSLRYLNWCRGGNFVAGPENV</sequence>
<keyword evidence="2" id="KW-0413">Isomerase</keyword>
<accession>A0A9D1APJ9</accession>